<evidence type="ECO:0000256" key="4">
    <source>
        <dbReference type="ARBA" id="ARBA00023274"/>
    </source>
</evidence>
<dbReference type="GO" id="GO:0005786">
    <property type="term" value="C:signal recognition particle, endoplasmic reticulum targeting"/>
    <property type="evidence" value="ECO:0007669"/>
    <property type="project" value="UniProtKB-KW"/>
</dbReference>
<reference evidence="5" key="2">
    <citation type="submission" date="2015-03" db="UniProtKB">
        <authorList>
            <consortium name="EnsemblPlants"/>
        </authorList>
    </citation>
    <scope>IDENTIFICATION</scope>
</reference>
<keyword evidence="3" id="KW-0733">Signal recognition particle</keyword>
<proteinExistence type="predicted"/>
<evidence type="ECO:0008006" key="7">
    <source>
        <dbReference type="Google" id="ProtNLM"/>
    </source>
</evidence>
<dbReference type="PANTHER" id="PTHR17453:SF0">
    <property type="entry name" value="SIGNAL RECOGNITION PARTICLE 19 KDA PROTEIN"/>
    <property type="match status" value="1"/>
</dbReference>
<accession>A0A0D3E8G5</accession>
<reference evidence="5 6" key="1">
    <citation type="journal article" date="2014" name="Genome Biol.">
        <title>Transcriptome and methylome profiling reveals relics of genome dominance in the mesopolyploid Brassica oleracea.</title>
        <authorList>
            <person name="Parkin I.A."/>
            <person name="Koh C."/>
            <person name="Tang H."/>
            <person name="Robinson S.J."/>
            <person name="Kagale S."/>
            <person name="Clarke W.E."/>
            <person name="Town C.D."/>
            <person name="Nixon J."/>
            <person name="Krishnakumar V."/>
            <person name="Bidwell S.L."/>
            <person name="Denoeud F."/>
            <person name="Belcram H."/>
            <person name="Links M.G."/>
            <person name="Just J."/>
            <person name="Clarke C."/>
            <person name="Bender T."/>
            <person name="Huebert T."/>
            <person name="Mason A.S."/>
            <person name="Pires J.C."/>
            <person name="Barker G."/>
            <person name="Moore J."/>
            <person name="Walley P.G."/>
            <person name="Manoli S."/>
            <person name="Batley J."/>
            <person name="Edwards D."/>
            <person name="Nelson M.N."/>
            <person name="Wang X."/>
            <person name="Paterson A.H."/>
            <person name="King G."/>
            <person name="Bancroft I."/>
            <person name="Chalhoub B."/>
            <person name="Sharpe A.G."/>
        </authorList>
    </citation>
    <scope>NUCLEOTIDE SEQUENCE</scope>
    <source>
        <strain evidence="5 6">cv. TO1000</strain>
    </source>
</reference>
<evidence type="ECO:0000313" key="5">
    <source>
        <dbReference type="EnsemblPlants" id="Bo9g081740.1"/>
    </source>
</evidence>
<dbReference type="Gene3D" id="3.30.56.30">
    <property type="entry name" value="Signal recognition particle, SRP19-like subunit"/>
    <property type="match status" value="1"/>
</dbReference>
<evidence type="ECO:0000256" key="1">
    <source>
        <dbReference type="ARBA" id="ARBA00004496"/>
    </source>
</evidence>
<keyword evidence="6" id="KW-1185">Reference proteome</keyword>
<dbReference type="STRING" id="109376.A0A0D3E8G5"/>
<evidence type="ECO:0000256" key="2">
    <source>
        <dbReference type="ARBA" id="ARBA00022490"/>
    </source>
</evidence>
<comment type="subcellular location">
    <subcellularLocation>
        <location evidence="1">Cytoplasm</location>
    </subcellularLocation>
</comment>
<keyword evidence="2" id="KW-0963">Cytoplasm</keyword>
<dbReference type="InterPro" id="IPR036521">
    <property type="entry name" value="SRP19-like_sf"/>
</dbReference>
<evidence type="ECO:0000313" key="6">
    <source>
        <dbReference type="Proteomes" id="UP000032141"/>
    </source>
</evidence>
<protein>
    <recommendedName>
        <fullName evidence="7">Signal recognition particle 19 kDa protein</fullName>
    </recommendedName>
</protein>
<dbReference type="InterPro" id="IPR002778">
    <property type="entry name" value="Signal_recog_particle_SRP19"/>
</dbReference>
<dbReference type="eggNOG" id="KOG3198">
    <property type="taxonomic scope" value="Eukaryota"/>
</dbReference>
<dbReference type="GO" id="GO:0006617">
    <property type="term" value="P:SRP-dependent cotranslational protein targeting to membrane, signal sequence recognition"/>
    <property type="evidence" value="ECO:0007669"/>
    <property type="project" value="TreeGrafter"/>
</dbReference>
<dbReference type="Gramene" id="Bo9g081740.1">
    <property type="protein sequence ID" value="Bo9g081740.1"/>
    <property type="gene ID" value="Bo9g081740"/>
</dbReference>
<dbReference type="Proteomes" id="UP000032141">
    <property type="component" value="Chromosome C9"/>
</dbReference>
<evidence type="ECO:0000256" key="3">
    <source>
        <dbReference type="ARBA" id="ARBA00023135"/>
    </source>
</evidence>
<dbReference type="AlphaFoldDB" id="A0A0D3E8G5"/>
<name>A0A0D3E8G5_BRAOL</name>
<organism evidence="5 6">
    <name type="scientific">Brassica oleracea var. oleracea</name>
    <dbReference type="NCBI Taxonomy" id="109376"/>
    <lineage>
        <taxon>Eukaryota</taxon>
        <taxon>Viridiplantae</taxon>
        <taxon>Streptophyta</taxon>
        <taxon>Embryophyta</taxon>
        <taxon>Tracheophyta</taxon>
        <taxon>Spermatophyta</taxon>
        <taxon>Magnoliopsida</taxon>
        <taxon>eudicotyledons</taxon>
        <taxon>Gunneridae</taxon>
        <taxon>Pentapetalae</taxon>
        <taxon>rosids</taxon>
        <taxon>malvids</taxon>
        <taxon>Brassicales</taxon>
        <taxon>Brassicaceae</taxon>
        <taxon>Brassiceae</taxon>
        <taxon>Brassica</taxon>
    </lineage>
</organism>
<dbReference type="SUPFAM" id="SSF69695">
    <property type="entry name" value="SRP19"/>
    <property type="match status" value="1"/>
</dbReference>
<dbReference type="HOGENOM" id="CLU_1410637_0_0_1"/>
<dbReference type="GO" id="GO:0008312">
    <property type="term" value="F:7S RNA binding"/>
    <property type="evidence" value="ECO:0007669"/>
    <property type="project" value="InterPro"/>
</dbReference>
<dbReference type="PANTHER" id="PTHR17453">
    <property type="entry name" value="SIGNAL RECOGNITION PARTICLE 19 KD PROTEIN"/>
    <property type="match status" value="1"/>
</dbReference>
<dbReference type="EnsemblPlants" id="Bo9g081740.1">
    <property type="protein sequence ID" value="Bo9g081740.1"/>
    <property type="gene ID" value="Bo9g081740"/>
</dbReference>
<keyword evidence="4" id="KW-0687">Ribonucleoprotein</keyword>
<sequence>MDGGTLNIKKWVVMYPVYINSKKSVAEGRRISLSKACENPNCIEITDCCKHLKLPSAVEIPSNETNKPASIDATTSTSIDTGRVSEQKEFDLCGNLFDEETTTRSDKKSRVRNIYFSQPFAKLRALLIAEMIDKVKKKVICNDGTVAAPSDSVARKSSNTVARKSSDTVARTLTDTVAENQESCSSDAVVELL</sequence>
<dbReference type="Pfam" id="PF01922">
    <property type="entry name" value="SRP19"/>
    <property type="match status" value="1"/>
</dbReference>